<dbReference type="SMART" id="SM00028">
    <property type="entry name" value="TPR"/>
    <property type="match status" value="4"/>
</dbReference>
<protein>
    <submittedName>
        <fullName evidence="7">Response regulator receiver protein</fullName>
    </submittedName>
</protein>
<dbReference type="HOGENOM" id="CLU_058595_0_0_7"/>
<dbReference type="Proteomes" id="UP000004662">
    <property type="component" value="Chromosome"/>
</dbReference>
<dbReference type="InterPro" id="IPR051685">
    <property type="entry name" value="Ycf3/AcsC/BcsC/TPR_MFPF"/>
</dbReference>
<evidence type="ECO:0000313" key="7">
    <source>
        <dbReference type="EMBL" id="EHJ49615.1"/>
    </source>
</evidence>
<dbReference type="Gene3D" id="1.25.40.10">
    <property type="entry name" value="Tetratricopeptide repeat domain"/>
    <property type="match status" value="2"/>
</dbReference>
<reference evidence="8" key="1">
    <citation type="journal article" date="2015" name="Genome Announc.">
        <title>High-Quality Draft Genome Sequence of Desulfovibrio carbinoliphilus FW-101-2B, an Organic Acid-Oxidizing Sulfate-Reducing Bacterium Isolated from Uranium(VI)-Contaminated Groundwater.</title>
        <authorList>
            <person name="Ramsay B.D."/>
            <person name="Hwang C."/>
            <person name="Woo H.L."/>
            <person name="Carroll S.L."/>
            <person name="Lucas S."/>
            <person name="Han J."/>
            <person name="Lapidus A.L."/>
            <person name="Cheng J.F."/>
            <person name="Goodwin L.A."/>
            <person name="Pitluck S."/>
            <person name="Peters L."/>
            <person name="Chertkov O."/>
            <person name="Held B."/>
            <person name="Detter J.C."/>
            <person name="Han C.S."/>
            <person name="Tapia R."/>
            <person name="Land M.L."/>
            <person name="Hauser L.J."/>
            <person name="Kyrpides N.C."/>
            <person name="Ivanova N.N."/>
            <person name="Mikhailova N."/>
            <person name="Pagani I."/>
            <person name="Woyke T."/>
            <person name="Arkin A.P."/>
            <person name="Dehal P."/>
            <person name="Chivian D."/>
            <person name="Criddle C.S."/>
            <person name="Wu W."/>
            <person name="Chakraborty R."/>
            <person name="Hazen T.C."/>
            <person name="Fields M.W."/>
        </authorList>
    </citation>
    <scope>NUCLEOTIDE SEQUENCE [LARGE SCALE GENOMIC DNA]</scope>
    <source>
        <strain evidence="8">FW-101-2B</strain>
    </source>
</reference>
<feature type="modified residue" description="4-aspartylphosphate" evidence="3">
    <location>
        <position position="60"/>
    </location>
</feature>
<dbReference type="AlphaFoldDB" id="G7Q5Q6"/>
<accession>G7Q5Q6</accession>
<feature type="compositionally biased region" description="Basic and acidic residues" evidence="5">
    <location>
        <begin position="353"/>
        <end position="363"/>
    </location>
</feature>
<keyword evidence="2 4" id="KW-0802">TPR repeat</keyword>
<sequence>MDYSPILFDTVVIVTRNEENARRDRRSLAAFRPRRVEQFSSGEKALEFLTANRTDMVLLDSQLDDMEGTQFLRAARRDLRLKDVPVVLVTSESQRDKVLDAIAVGCAGYILRPYSQETFTKHVLRGCQVERVTEIEREQIEDAREMVAMGNFDDAIEAFEEIISEQNMAQKYYDMGCRCLIRQKYGQAIIAFKKAIKINDLFAEAYKGLADAYKGKGELDEFKRYLQKAAEIHAQFNRMEETKELFIEVLKYDPNTPNPFNSLGVKLRKSGDLAGALHAYQQALTLTPQDENIHFNMSKAFYFMGNTERARECVEKALDISPGFEEGRRLYRKLAGREFPRTGPSPGAGGGAGRHEAESLRDE</sequence>
<evidence type="ECO:0000259" key="6">
    <source>
        <dbReference type="PROSITE" id="PS50110"/>
    </source>
</evidence>
<dbReference type="STRING" id="694327.DFW101_3619"/>
<proteinExistence type="predicted"/>
<evidence type="ECO:0000256" key="1">
    <source>
        <dbReference type="ARBA" id="ARBA00022737"/>
    </source>
</evidence>
<dbReference type="PROSITE" id="PS50005">
    <property type="entry name" value="TPR"/>
    <property type="match status" value="2"/>
</dbReference>
<dbReference type="InterPro" id="IPR001789">
    <property type="entry name" value="Sig_transdc_resp-reg_receiver"/>
</dbReference>
<dbReference type="PANTHER" id="PTHR44943">
    <property type="entry name" value="CELLULOSE SYNTHASE OPERON PROTEIN C"/>
    <property type="match status" value="1"/>
</dbReference>
<evidence type="ECO:0000256" key="5">
    <source>
        <dbReference type="SAM" id="MobiDB-lite"/>
    </source>
</evidence>
<dbReference type="Gene3D" id="3.40.50.2300">
    <property type="match status" value="1"/>
</dbReference>
<dbReference type="RefSeq" id="WP_009182938.1">
    <property type="nucleotide sequence ID" value="NZ_CM001368.1"/>
</dbReference>
<keyword evidence="8" id="KW-1185">Reference proteome</keyword>
<keyword evidence="1" id="KW-0677">Repeat</keyword>
<organism evidence="7 8">
    <name type="scientific">Solidesulfovibrio carbinoliphilus subsp. oakridgensis</name>
    <dbReference type="NCBI Taxonomy" id="694327"/>
    <lineage>
        <taxon>Bacteria</taxon>
        <taxon>Pseudomonadati</taxon>
        <taxon>Thermodesulfobacteriota</taxon>
        <taxon>Desulfovibrionia</taxon>
        <taxon>Desulfovibrionales</taxon>
        <taxon>Desulfovibrionaceae</taxon>
        <taxon>Solidesulfovibrio</taxon>
    </lineage>
</organism>
<evidence type="ECO:0000256" key="4">
    <source>
        <dbReference type="PROSITE-ProRule" id="PRU00339"/>
    </source>
</evidence>
<feature type="repeat" description="TPR" evidence="4">
    <location>
        <begin position="257"/>
        <end position="290"/>
    </location>
</feature>
<dbReference type="eggNOG" id="COG0457">
    <property type="taxonomic scope" value="Bacteria"/>
</dbReference>
<keyword evidence="3" id="KW-0597">Phosphoprotein</keyword>
<feature type="region of interest" description="Disordered" evidence="5">
    <location>
        <begin position="335"/>
        <end position="363"/>
    </location>
</feature>
<dbReference type="PROSITE" id="PS50110">
    <property type="entry name" value="RESPONSE_REGULATORY"/>
    <property type="match status" value="1"/>
</dbReference>
<dbReference type="Pfam" id="PF14559">
    <property type="entry name" value="TPR_19"/>
    <property type="match status" value="1"/>
</dbReference>
<dbReference type="SUPFAM" id="SSF48452">
    <property type="entry name" value="TPR-like"/>
    <property type="match status" value="1"/>
</dbReference>
<name>G7Q5Q6_9BACT</name>
<dbReference type="Pfam" id="PF13181">
    <property type="entry name" value="TPR_8"/>
    <property type="match status" value="1"/>
</dbReference>
<dbReference type="Pfam" id="PF00072">
    <property type="entry name" value="Response_reg"/>
    <property type="match status" value="1"/>
</dbReference>
<feature type="repeat" description="TPR" evidence="4">
    <location>
        <begin position="291"/>
        <end position="324"/>
    </location>
</feature>
<evidence type="ECO:0000256" key="2">
    <source>
        <dbReference type="ARBA" id="ARBA00022803"/>
    </source>
</evidence>
<evidence type="ECO:0000313" key="8">
    <source>
        <dbReference type="Proteomes" id="UP000004662"/>
    </source>
</evidence>
<dbReference type="InterPro" id="IPR011006">
    <property type="entry name" value="CheY-like_superfamily"/>
</dbReference>
<dbReference type="CDD" id="cd00156">
    <property type="entry name" value="REC"/>
    <property type="match status" value="1"/>
</dbReference>
<dbReference type="SUPFAM" id="SSF52172">
    <property type="entry name" value="CheY-like"/>
    <property type="match status" value="1"/>
</dbReference>
<feature type="domain" description="Response regulatory" evidence="6">
    <location>
        <begin position="10"/>
        <end position="127"/>
    </location>
</feature>
<dbReference type="PANTHER" id="PTHR44943:SF4">
    <property type="entry name" value="TPR REPEAT-CONTAINING PROTEIN MJ0798"/>
    <property type="match status" value="1"/>
</dbReference>
<dbReference type="InterPro" id="IPR011990">
    <property type="entry name" value="TPR-like_helical_dom_sf"/>
</dbReference>
<dbReference type="OrthoDB" id="5469454at2"/>
<dbReference type="SMART" id="SM00448">
    <property type="entry name" value="REC"/>
    <property type="match status" value="1"/>
</dbReference>
<gene>
    <name evidence="7" type="ORF">DFW101_3619</name>
</gene>
<dbReference type="eggNOG" id="COG0784">
    <property type="taxonomic scope" value="Bacteria"/>
</dbReference>
<dbReference type="EMBL" id="CM001368">
    <property type="protein sequence ID" value="EHJ49615.1"/>
    <property type="molecule type" value="Genomic_DNA"/>
</dbReference>
<dbReference type="GO" id="GO:0000160">
    <property type="term" value="P:phosphorelay signal transduction system"/>
    <property type="evidence" value="ECO:0007669"/>
    <property type="project" value="InterPro"/>
</dbReference>
<dbReference type="InterPro" id="IPR019734">
    <property type="entry name" value="TPR_rpt"/>
</dbReference>
<evidence type="ECO:0000256" key="3">
    <source>
        <dbReference type="PROSITE-ProRule" id="PRU00169"/>
    </source>
</evidence>